<reference evidence="2 3" key="1">
    <citation type="submission" date="2019-01" db="EMBL/GenBank/DDBJ databases">
        <title>A chromosome-scale genome assembly of the yellow perch, Perca flavescens.</title>
        <authorList>
            <person name="Feron R."/>
            <person name="Morvezen R."/>
            <person name="Bestin A."/>
            <person name="Haffray P."/>
            <person name="Klopp C."/>
            <person name="Zahm M."/>
            <person name="Cabau C."/>
            <person name="Roques C."/>
            <person name="Donnadieu C."/>
            <person name="Bouchez O."/>
            <person name="Christie M."/>
            <person name="Larson W."/>
            <person name="Guiguen Y."/>
        </authorList>
    </citation>
    <scope>NUCLEOTIDE SEQUENCE [LARGE SCALE GENOMIC DNA]</scope>
    <source>
        <strain evidence="2">YP-PL-M2</strain>
        <tissue evidence="2">Blood</tissue>
    </source>
</reference>
<dbReference type="STRING" id="8167.A0A484CAD0"/>
<gene>
    <name evidence="2" type="ORF">EPR50_G00175400</name>
</gene>
<keyword evidence="3" id="KW-1185">Reference proteome</keyword>
<name>A0A484CAD0_PERFV</name>
<feature type="region of interest" description="Disordered" evidence="1">
    <location>
        <begin position="37"/>
        <end position="69"/>
    </location>
</feature>
<dbReference type="Proteomes" id="UP000295070">
    <property type="component" value="Chromosome 17"/>
</dbReference>
<dbReference type="AlphaFoldDB" id="A0A484CAD0"/>
<sequence length="243" mass="27821">MVFLRRVAGVSLRDREHFFDADSNEGYIAWKLKNTQRDLSSGSSSGFRRKSSHTLDSSGPELEREVSKEHQVEGDQCYEAISLLKHSTDKEQIFMKMRAAFNHRQKLVHDLERCRTALAVFPRFLDTKGQAKVIEQAKNLSKMPLLDYLIQSVEENPDDDEEVPGWDSDMASLLLLVYLLPPPPSGKKGAVKISIREAVDRVVKFHKALNTMLTFVQTTIYNIDIRLSHETHRVKDLRAKLLN</sequence>
<evidence type="ECO:0000313" key="3">
    <source>
        <dbReference type="Proteomes" id="UP000295070"/>
    </source>
</evidence>
<organism evidence="2 3">
    <name type="scientific">Perca flavescens</name>
    <name type="common">American yellow perch</name>
    <name type="synonym">Morone flavescens</name>
    <dbReference type="NCBI Taxonomy" id="8167"/>
    <lineage>
        <taxon>Eukaryota</taxon>
        <taxon>Metazoa</taxon>
        <taxon>Chordata</taxon>
        <taxon>Craniata</taxon>
        <taxon>Vertebrata</taxon>
        <taxon>Euteleostomi</taxon>
        <taxon>Actinopterygii</taxon>
        <taxon>Neopterygii</taxon>
        <taxon>Teleostei</taxon>
        <taxon>Neoteleostei</taxon>
        <taxon>Acanthomorphata</taxon>
        <taxon>Eupercaria</taxon>
        <taxon>Perciformes</taxon>
        <taxon>Percoidei</taxon>
        <taxon>Percidae</taxon>
        <taxon>Percinae</taxon>
        <taxon>Perca</taxon>
    </lineage>
</organism>
<evidence type="ECO:0000256" key="1">
    <source>
        <dbReference type="SAM" id="MobiDB-lite"/>
    </source>
</evidence>
<comment type="caution">
    <text evidence="2">The sequence shown here is derived from an EMBL/GenBank/DDBJ whole genome shotgun (WGS) entry which is preliminary data.</text>
</comment>
<proteinExistence type="predicted"/>
<evidence type="ECO:0000313" key="2">
    <source>
        <dbReference type="EMBL" id="TDH00970.1"/>
    </source>
</evidence>
<accession>A0A484CAD0</accession>
<protein>
    <submittedName>
        <fullName evidence="2">Uncharacterized protein</fullName>
    </submittedName>
</protein>
<dbReference type="EMBL" id="SCKG01000017">
    <property type="protein sequence ID" value="TDH00970.1"/>
    <property type="molecule type" value="Genomic_DNA"/>
</dbReference>